<protein>
    <submittedName>
        <fullName evidence="2">Uncharacterized protein</fullName>
    </submittedName>
</protein>
<dbReference type="GeneID" id="19899847"/>
<evidence type="ECO:0000313" key="3">
    <source>
        <dbReference type="Proteomes" id="UP000016924"/>
    </source>
</evidence>
<name>R7YNB6_CONA1</name>
<dbReference type="OMA" id="CSHCARM"/>
<sequence length="176" mass="18801">MHYSTNIKCEAAAQQQPVCYFSITPVVYSKASEHFSVETPACSPTTAAFDPETPSEPSNPLLALRLPPPTLLTGSNMDASKLMSLQTTAAFSPNRPKPRPIQDVLVLGESDSSESSTTNYSSDSSSSTPANPITRCSRCHRSSSLGSSSSTNSGMISFGPNSYYCQRCATIVGYLR</sequence>
<evidence type="ECO:0000256" key="1">
    <source>
        <dbReference type="SAM" id="MobiDB-lite"/>
    </source>
</evidence>
<proteinExistence type="predicted"/>
<dbReference type="OrthoDB" id="3920481at2759"/>
<dbReference type="eggNOG" id="ENOG502SVSH">
    <property type="taxonomic scope" value="Eukaryota"/>
</dbReference>
<dbReference type="EMBL" id="JH767562">
    <property type="protein sequence ID" value="EON63309.1"/>
    <property type="molecule type" value="Genomic_DNA"/>
</dbReference>
<organism evidence="2 3">
    <name type="scientific">Coniosporium apollinis (strain CBS 100218)</name>
    <name type="common">Rock-inhabiting black yeast</name>
    <dbReference type="NCBI Taxonomy" id="1168221"/>
    <lineage>
        <taxon>Eukaryota</taxon>
        <taxon>Fungi</taxon>
        <taxon>Dikarya</taxon>
        <taxon>Ascomycota</taxon>
        <taxon>Pezizomycotina</taxon>
        <taxon>Dothideomycetes</taxon>
        <taxon>Dothideomycetes incertae sedis</taxon>
        <taxon>Coniosporium</taxon>
    </lineage>
</organism>
<evidence type="ECO:0000313" key="2">
    <source>
        <dbReference type="EMBL" id="EON63309.1"/>
    </source>
</evidence>
<dbReference type="RefSeq" id="XP_007778626.1">
    <property type="nucleotide sequence ID" value="XM_007780436.1"/>
</dbReference>
<reference evidence="3" key="1">
    <citation type="submission" date="2012-06" db="EMBL/GenBank/DDBJ databases">
        <title>The genome sequence of Coniosporium apollinis CBS 100218.</title>
        <authorList>
            <consortium name="The Broad Institute Genome Sequencing Platform"/>
            <person name="Cuomo C."/>
            <person name="Gorbushina A."/>
            <person name="Noack S."/>
            <person name="Walker B."/>
            <person name="Young S.K."/>
            <person name="Zeng Q."/>
            <person name="Gargeya S."/>
            <person name="Fitzgerald M."/>
            <person name="Haas B."/>
            <person name="Abouelleil A."/>
            <person name="Alvarado L."/>
            <person name="Arachchi H.M."/>
            <person name="Berlin A.M."/>
            <person name="Chapman S.B."/>
            <person name="Goldberg J."/>
            <person name="Griggs A."/>
            <person name="Gujja S."/>
            <person name="Hansen M."/>
            <person name="Howarth C."/>
            <person name="Imamovic A."/>
            <person name="Larimer J."/>
            <person name="McCowan C."/>
            <person name="Montmayeur A."/>
            <person name="Murphy C."/>
            <person name="Neiman D."/>
            <person name="Pearson M."/>
            <person name="Priest M."/>
            <person name="Roberts A."/>
            <person name="Saif S."/>
            <person name="Shea T."/>
            <person name="Sisk P."/>
            <person name="Sykes S."/>
            <person name="Wortman J."/>
            <person name="Nusbaum C."/>
            <person name="Birren B."/>
        </authorList>
    </citation>
    <scope>NUCLEOTIDE SEQUENCE [LARGE SCALE GENOMIC DNA]</scope>
    <source>
        <strain evidence="3">CBS 100218</strain>
    </source>
</reference>
<dbReference type="AlphaFoldDB" id="R7YNB6"/>
<feature type="compositionally biased region" description="Low complexity" evidence="1">
    <location>
        <begin position="109"/>
        <end position="128"/>
    </location>
</feature>
<dbReference type="HOGENOM" id="CLU_1594198_0_0_1"/>
<feature type="compositionally biased region" description="Low complexity" evidence="1">
    <location>
        <begin position="142"/>
        <end position="152"/>
    </location>
</feature>
<keyword evidence="3" id="KW-1185">Reference proteome</keyword>
<feature type="region of interest" description="Disordered" evidence="1">
    <location>
        <begin position="109"/>
        <end position="152"/>
    </location>
</feature>
<accession>R7YNB6</accession>
<gene>
    <name evidence="2" type="ORF">W97_02536</name>
</gene>
<dbReference type="Proteomes" id="UP000016924">
    <property type="component" value="Unassembled WGS sequence"/>
</dbReference>